<evidence type="ECO:0000313" key="1">
    <source>
        <dbReference type="EMBL" id="KAK3077314.1"/>
    </source>
</evidence>
<name>A0ACC3DKZ2_9PEZI</name>
<comment type="caution">
    <text evidence="1">The sequence shown here is derived from an EMBL/GenBank/DDBJ whole genome shotgun (WGS) entry which is preliminary data.</text>
</comment>
<evidence type="ECO:0000313" key="2">
    <source>
        <dbReference type="Proteomes" id="UP001186974"/>
    </source>
</evidence>
<sequence>MSDVEDLDAELLALAESGDESDKAGDEPAKTSEPSSPSHDSPPQRSIEDSTSAASRRGVAKKMTKAKGGARRRKQADSDEDGEVSDAQDGMESEGSAAMEESDSDEGPDESDAPGARSKYPLEGKFMNEKDRAEILAKTEFEREAILADRAEEVQKALQEEELLKKHKQGLKKTKRKADAADIDDDDSPRKSSKAKRGETINSYKRQREQKEARRRDVDRRIRDRRSPSDERSDRDGEGESEVEWDDGRPAREEPTADLKDFERIRVGRTNFAK</sequence>
<protein>
    <submittedName>
        <fullName evidence="1">Uncharacterized protein</fullName>
    </submittedName>
</protein>
<feature type="non-terminal residue" evidence="1">
    <location>
        <position position="274"/>
    </location>
</feature>
<reference evidence="1" key="1">
    <citation type="submission" date="2024-09" db="EMBL/GenBank/DDBJ databases">
        <title>Black Yeasts Isolated from many extreme environments.</title>
        <authorList>
            <person name="Coleine C."/>
            <person name="Stajich J.E."/>
            <person name="Selbmann L."/>
        </authorList>
    </citation>
    <scope>NUCLEOTIDE SEQUENCE</scope>
    <source>
        <strain evidence="1">CCFEE 5737</strain>
    </source>
</reference>
<dbReference type="EMBL" id="JAWDJW010002988">
    <property type="protein sequence ID" value="KAK3077314.1"/>
    <property type="molecule type" value="Genomic_DNA"/>
</dbReference>
<dbReference type="Proteomes" id="UP001186974">
    <property type="component" value="Unassembled WGS sequence"/>
</dbReference>
<proteinExistence type="predicted"/>
<organism evidence="1 2">
    <name type="scientific">Coniosporium uncinatum</name>
    <dbReference type="NCBI Taxonomy" id="93489"/>
    <lineage>
        <taxon>Eukaryota</taxon>
        <taxon>Fungi</taxon>
        <taxon>Dikarya</taxon>
        <taxon>Ascomycota</taxon>
        <taxon>Pezizomycotina</taxon>
        <taxon>Dothideomycetes</taxon>
        <taxon>Dothideomycetes incertae sedis</taxon>
        <taxon>Coniosporium</taxon>
    </lineage>
</organism>
<accession>A0ACC3DKZ2</accession>
<gene>
    <name evidence="1" type="ORF">LTS18_010604</name>
</gene>
<keyword evidence="2" id="KW-1185">Reference proteome</keyword>